<dbReference type="Pfam" id="PF00266">
    <property type="entry name" value="Aminotran_5"/>
    <property type="match status" value="1"/>
</dbReference>
<keyword evidence="4" id="KW-0808">Transferase</keyword>
<dbReference type="Gene3D" id="1.10.260.50">
    <property type="match status" value="1"/>
</dbReference>
<keyword evidence="8" id="KW-0411">Iron-sulfur</keyword>
<evidence type="ECO:0000259" key="11">
    <source>
        <dbReference type="Pfam" id="PF00266"/>
    </source>
</evidence>
<evidence type="ECO:0000256" key="7">
    <source>
        <dbReference type="ARBA" id="ARBA00023004"/>
    </source>
</evidence>
<dbReference type="PIRSF" id="PIRSF005572">
    <property type="entry name" value="NifS"/>
    <property type="match status" value="1"/>
</dbReference>
<keyword evidence="13" id="KW-1185">Reference proteome</keyword>
<dbReference type="Proteomes" id="UP000321168">
    <property type="component" value="Unassembled WGS sequence"/>
</dbReference>
<evidence type="ECO:0000256" key="1">
    <source>
        <dbReference type="ARBA" id="ARBA00001933"/>
    </source>
</evidence>
<evidence type="ECO:0000313" key="13">
    <source>
        <dbReference type="Proteomes" id="UP000321168"/>
    </source>
</evidence>
<organism evidence="12 13">
    <name type="scientific">Luteibaculum oceani</name>
    <dbReference type="NCBI Taxonomy" id="1294296"/>
    <lineage>
        <taxon>Bacteria</taxon>
        <taxon>Pseudomonadati</taxon>
        <taxon>Bacteroidota</taxon>
        <taxon>Flavobacteriia</taxon>
        <taxon>Flavobacteriales</taxon>
        <taxon>Luteibaculaceae</taxon>
        <taxon>Luteibaculum</taxon>
    </lineage>
</organism>
<dbReference type="PANTHER" id="PTHR11601:SF34">
    <property type="entry name" value="CYSTEINE DESULFURASE"/>
    <property type="match status" value="1"/>
</dbReference>
<dbReference type="EMBL" id="VORB01000008">
    <property type="protein sequence ID" value="TXC77082.1"/>
    <property type="molecule type" value="Genomic_DNA"/>
</dbReference>
<dbReference type="Gene3D" id="3.90.1150.10">
    <property type="entry name" value="Aspartate Aminotransferase, domain 1"/>
    <property type="match status" value="1"/>
</dbReference>
<evidence type="ECO:0000256" key="6">
    <source>
        <dbReference type="ARBA" id="ARBA00022898"/>
    </source>
</evidence>
<comment type="similarity">
    <text evidence="2">Belongs to the class-V pyridoxal-phosphate-dependent aminotransferase family. NifS/IscS subfamily.</text>
</comment>
<dbReference type="GO" id="GO:0051536">
    <property type="term" value="F:iron-sulfur cluster binding"/>
    <property type="evidence" value="ECO:0007669"/>
    <property type="project" value="UniProtKB-KW"/>
</dbReference>
<dbReference type="Gene3D" id="3.40.640.10">
    <property type="entry name" value="Type I PLP-dependent aspartate aminotransferase-like (Major domain)"/>
    <property type="match status" value="1"/>
</dbReference>
<dbReference type="GO" id="GO:0046872">
    <property type="term" value="F:metal ion binding"/>
    <property type="evidence" value="ECO:0007669"/>
    <property type="project" value="UniProtKB-KW"/>
</dbReference>
<dbReference type="AlphaFoldDB" id="A0A5C6UUM9"/>
<sequence>MKRVYLDNAATTPVAPEVVDAMIPCLRDMFGNPSSTHSYGRAVRATIEKARKNIAAFIGAEPAEIIFTSGGTEADNMAINCAVKDLGVTRIISSPIEHHAVLHTVEHICDNKVKSEFVELNEHGEVILESLEVLLKASDEKTLVTLMHANNEIGAVIPLKEVGALCKQYGAYFHSDTVQTMGHLPLNLAEVPVDFITCAAHKFHGPKGVGFLYVRKGIPFHALIKGGAQERERRGGTENVPGIVGLEKAMELAFPEMEEHRAYVLGLKMYMKERLQEAIPGVDFNGRCSENCLYTVLNVNFPEHQNGDMLLFTLDLKGVAASGGSACSSGSNKGSHVINALSPKNQNGPNIRFSFSRYTTKECVDYALEQVIEFYK</sequence>
<dbReference type="OrthoDB" id="9808002at2"/>
<evidence type="ECO:0000256" key="10">
    <source>
        <dbReference type="RuleBase" id="RU004504"/>
    </source>
</evidence>
<dbReference type="EC" id="2.8.1.7" evidence="3"/>
<dbReference type="InterPro" id="IPR015424">
    <property type="entry name" value="PyrdxlP-dep_Trfase"/>
</dbReference>
<keyword evidence="6" id="KW-0663">Pyridoxal phosphate</keyword>
<reference evidence="12 13" key="1">
    <citation type="submission" date="2019-08" db="EMBL/GenBank/DDBJ databases">
        <title>Genome of Luteibaculum oceani JCM 18817.</title>
        <authorList>
            <person name="Bowman J.P."/>
        </authorList>
    </citation>
    <scope>NUCLEOTIDE SEQUENCE [LARGE SCALE GENOMIC DNA]</scope>
    <source>
        <strain evidence="12 13">JCM 18817</strain>
    </source>
</reference>
<dbReference type="GO" id="GO:0031071">
    <property type="term" value="F:cysteine desulfurase activity"/>
    <property type="evidence" value="ECO:0007669"/>
    <property type="project" value="UniProtKB-EC"/>
</dbReference>
<dbReference type="InterPro" id="IPR016454">
    <property type="entry name" value="Cysteine_dSase"/>
</dbReference>
<proteinExistence type="inferred from homology"/>
<comment type="caution">
    <text evidence="12">The sequence shown here is derived from an EMBL/GenBank/DDBJ whole genome shotgun (WGS) entry which is preliminary data.</text>
</comment>
<dbReference type="PROSITE" id="PS00595">
    <property type="entry name" value="AA_TRANSFER_CLASS_5"/>
    <property type="match status" value="1"/>
</dbReference>
<comment type="cofactor">
    <cofactor evidence="1 10">
        <name>pyridoxal 5'-phosphate</name>
        <dbReference type="ChEBI" id="CHEBI:597326"/>
    </cofactor>
</comment>
<evidence type="ECO:0000313" key="12">
    <source>
        <dbReference type="EMBL" id="TXC77082.1"/>
    </source>
</evidence>
<gene>
    <name evidence="12" type="ORF">FRX97_09470</name>
</gene>
<keyword evidence="7" id="KW-0408">Iron</keyword>
<protein>
    <recommendedName>
        <fullName evidence="3">cysteine desulfurase</fullName>
        <ecNumber evidence="3">2.8.1.7</ecNumber>
    </recommendedName>
</protein>
<name>A0A5C6UUM9_9FLAO</name>
<evidence type="ECO:0000256" key="5">
    <source>
        <dbReference type="ARBA" id="ARBA00022723"/>
    </source>
</evidence>
<evidence type="ECO:0000256" key="4">
    <source>
        <dbReference type="ARBA" id="ARBA00022679"/>
    </source>
</evidence>
<dbReference type="InterPro" id="IPR015421">
    <property type="entry name" value="PyrdxlP-dep_Trfase_major"/>
</dbReference>
<dbReference type="SUPFAM" id="SSF53383">
    <property type="entry name" value="PLP-dependent transferases"/>
    <property type="match status" value="1"/>
</dbReference>
<dbReference type="InterPro" id="IPR000192">
    <property type="entry name" value="Aminotrans_V_dom"/>
</dbReference>
<dbReference type="RefSeq" id="WP_147014970.1">
    <property type="nucleotide sequence ID" value="NZ_VORB01000008.1"/>
</dbReference>
<evidence type="ECO:0000256" key="8">
    <source>
        <dbReference type="ARBA" id="ARBA00023014"/>
    </source>
</evidence>
<evidence type="ECO:0000256" key="3">
    <source>
        <dbReference type="ARBA" id="ARBA00012239"/>
    </source>
</evidence>
<dbReference type="InterPro" id="IPR015422">
    <property type="entry name" value="PyrdxlP-dep_Trfase_small"/>
</dbReference>
<evidence type="ECO:0000256" key="2">
    <source>
        <dbReference type="ARBA" id="ARBA00006490"/>
    </source>
</evidence>
<accession>A0A5C6UUM9</accession>
<dbReference type="PANTHER" id="PTHR11601">
    <property type="entry name" value="CYSTEINE DESULFURYLASE FAMILY MEMBER"/>
    <property type="match status" value="1"/>
</dbReference>
<feature type="domain" description="Aminotransferase class V" evidence="11">
    <location>
        <begin position="4"/>
        <end position="366"/>
    </location>
</feature>
<comment type="catalytic activity">
    <reaction evidence="9">
        <text>(sulfur carrier)-H + L-cysteine = (sulfur carrier)-SH + L-alanine</text>
        <dbReference type="Rhea" id="RHEA:43892"/>
        <dbReference type="Rhea" id="RHEA-COMP:14737"/>
        <dbReference type="Rhea" id="RHEA-COMP:14739"/>
        <dbReference type="ChEBI" id="CHEBI:29917"/>
        <dbReference type="ChEBI" id="CHEBI:35235"/>
        <dbReference type="ChEBI" id="CHEBI:57972"/>
        <dbReference type="ChEBI" id="CHEBI:64428"/>
        <dbReference type="EC" id="2.8.1.7"/>
    </reaction>
</comment>
<keyword evidence="5" id="KW-0479">Metal-binding</keyword>
<dbReference type="InterPro" id="IPR020578">
    <property type="entry name" value="Aminotrans_V_PyrdxlP_BS"/>
</dbReference>
<evidence type="ECO:0000256" key="9">
    <source>
        <dbReference type="ARBA" id="ARBA00050776"/>
    </source>
</evidence>